<sequence length="63" mass="7248">MFLVRGEGHQVGWVERDLPGIGDRWVAVYENYFIGDQATQEAMLHDTPEQAARTVQRAYLQNL</sequence>
<dbReference type="Proteomes" id="UP001500305">
    <property type="component" value="Unassembled WGS sequence"/>
</dbReference>
<organism evidence="1 2">
    <name type="scientific">Kitasatospora cystarginea</name>
    <dbReference type="NCBI Taxonomy" id="58350"/>
    <lineage>
        <taxon>Bacteria</taxon>
        <taxon>Bacillati</taxon>
        <taxon>Actinomycetota</taxon>
        <taxon>Actinomycetes</taxon>
        <taxon>Kitasatosporales</taxon>
        <taxon>Streptomycetaceae</taxon>
        <taxon>Kitasatospora</taxon>
    </lineage>
</organism>
<protein>
    <submittedName>
        <fullName evidence="1">Uncharacterized protein</fullName>
    </submittedName>
</protein>
<reference evidence="1 2" key="1">
    <citation type="journal article" date="2019" name="Int. J. Syst. Evol. Microbiol.">
        <title>The Global Catalogue of Microorganisms (GCM) 10K type strain sequencing project: providing services to taxonomists for standard genome sequencing and annotation.</title>
        <authorList>
            <consortium name="The Broad Institute Genomics Platform"/>
            <consortium name="The Broad Institute Genome Sequencing Center for Infectious Disease"/>
            <person name="Wu L."/>
            <person name="Ma J."/>
        </authorList>
    </citation>
    <scope>NUCLEOTIDE SEQUENCE [LARGE SCALE GENOMIC DNA]</scope>
    <source>
        <strain evidence="1 2">JCM 7356</strain>
    </source>
</reference>
<keyword evidence="2" id="KW-1185">Reference proteome</keyword>
<dbReference type="RefSeq" id="WP_344641150.1">
    <property type="nucleotide sequence ID" value="NZ_BAAATR010000065.1"/>
</dbReference>
<comment type="caution">
    <text evidence="1">The sequence shown here is derived from an EMBL/GenBank/DDBJ whole genome shotgun (WGS) entry which is preliminary data.</text>
</comment>
<evidence type="ECO:0000313" key="2">
    <source>
        <dbReference type="Proteomes" id="UP001500305"/>
    </source>
</evidence>
<accession>A0ABN3EZW9</accession>
<dbReference type="EMBL" id="BAAATR010000065">
    <property type="protein sequence ID" value="GAA2278934.1"/>
    <property type="molecule type" value="Genomic_DNA"/>
</dbReference>
<gene>
    <name evidence="1" type="ORF">GCM10010430_76190</name>
</gene>
<evidence type="ECO:0000313" key="1">
    <source>
        <dbReference type="EMBL" id="GAA2278934.1"/>
    </source>
</evidence>
<name>A0ABN3EZW9_9ACTN</name>
<proteinExistence type="predicted"/>